<evidence type="ECO:0000313" key="2">
    <source>
        <dbReference type="Proteomes" id="UP000185744"/>
    </source>
</evidence>
<keyword evidence="2" id="KW-1185">Reference proteome</keyword>
<dbReference type="AlphaFoldDB" id="A0A1Q6DXT1"/>
<evidence type="ECO:0000313" key="1">
    <source>
        <dbReference type="EMBL" id="OKY79160.1"/>
    </source>
</evidence>
<name>A0A1Q6DXT1_METT1</name>
<dbReference type="PANTHER" id="PTHR42280:SF1">
    <property type="entry name" value="CITG FAMILY PROTEIN"/>
    <property type="match status" value="1"/>
</dbReference>
<dbReference type="Gene3D" id="1.10.4200.10">
    <property type="entry name" value="Triphosphoribosyl-dephospho-CoA protein"/>
    <property type="match status" value="1"/>
</dbReference>
<dbReference type="STRING" id="1903181.BTN85_1667"/>
<dbReference type="InterPro" id="IPR002736">
    <property type="entry name" value="CitG"/>
</dbReference>
<dbReference type="Proteomes" id="UP000185744">
    <property type="component" value="Unassembled WGS sequence"/>
</dbReference>
<dbReference type="EMBL" id="MSDW01000001">
    <property type="protein sequence ID" value="OKY79160.1"/>
    <property type="molecule type" value="Genomic_DNA"/>
</dbReference>
<gene>
    <name evidence="1" type="ORF">BTN85_1667</name>
</gene>
<dbReference type="GO" id="GO:0005524">
    <property type="term" value="F:ATP binding"/>
    <property type="evidence" value="ECO:0007669"/>
    <property type="project" value="InterPro"/>
</dbReference>
<dbReference type="InParanoid" id="A0A1Q6DXT1"/>
<reference evidence="1" key="1">
    <citation type="submission" date="2016-12" db="EMBL/GenBank/DDBJ databases">
        <title>Discovery of methanogenic haloarchaea.</title>
        <authorList>
            <person name="Sorokin D.Y."/>
            <person name="Makarova K.S."/>
            <person name="Abbas B."/>
            <person name="Ferrer M."/>
            <person name="Golyshin P.N."/>
        </authorList>
    </citation>
    <scope>NUCLEOTIDE SEQUENCE [LARGE SCALE GENOMIC DNA]</scope>
    <source>
        <strain evidence="1">HMET1</strain>
    </source>
</reference>
<dbReference type="GO" id="GO:0046917">
    <property type="term" value="F:triphosphoribosyl-dephospho-CoA synthase activity"/>
    <property type="evidence" value="ECO:0007669"/>
    <property type="project" value="InterPro"/>
</dbReference>
<comment type="caution">
    <text evidence="1">The sequence shown here is derived from an EMBL/GenBank/DDBJ whole genome shotgun (WGS) entry which is preliminary data.</text>
</comment>
<protein>
    <submittedName>
        <fullName evidence="1">Triphosphoribosyl-dephospho-CoA synthetase, CitG</fullName>
    </submittedName>
</protein>
<dbReference type="Pfam" id="PF01874">
    <property type="entry name" value="CitG"/>
    <property type="match status" value="1"/>
</dbReference>
<accession>A0A1Q6DXT1</accession>
<sequence>MKKSDYIRLSLLYELSTTPKPGCVDRNHEHIDTSFNDFITSAISVSRVFEENKTSKLGSIISLSAKGMARSHEGGNTHFGAVLLLSPLYKASESLNEITPDSLRKTASSLIERSDVEDAANFYRALDYVEVGGLEEKDVKELDATSDLAIKEVTEKNITFKELMEKSKQRDTIAKELINGFEKTYEGFKFLKEKDLNNENLVKTFISLLKYPDTHVAKVHGKDQSKKLSERAKQIIENDYSIKQIKKLDKRLNEKGISPGTTADLLSSVIYLKLLYDNNEFK</sequence>
<proteinExistence type="predicted"/>
<organism evidence="1 2">
    <name type="scientific">Methanohalarchaeum thermophilum</name>
    <dbReference type="NCBI Taxonomy" id="1903181"/>
    <lineage>
        <taxon>Archaea</taxon>
        <taxon>Methanobacteriati</taxon>
        <taxon>Methanobacteriota</taxon>
        <taxon>Methanonatronarchaeia</taxon>
        <taxon>Methanonatronarchaeales</taxon>
        <taxon>Methanonatronarchaeaceae</taxon>
        <taxon>Candidatus Methanohalarchaeum</taxon>
    </lineage>
</organism>
<dbReference type="PANTHER" id="PTHR42280">
    <property type="entry name" value="CITG FAMILY PROTEIN"/>
    <property type="match status" value="1"/>
</dbReference>
<dbReference type="FunCoup" id="A0A1Q6DXT1">
    <property type="interactions" value="2"/>
</dbReference>